<dbReference type="InterPro" id="IPR000612">
    <property type="entry name" value="PMP3"/>
</dbReference>
<dbReference type="PANTHER" id="PTHR21659">
    <property type="entry name" value="HYDROPHOBIC PROTEIN RCI2 LOW TEMPERATURE AND SALT RESPONSIVE PROTEIN LTI6 -RELATED"/>
    <property type="match status" value="1"/>
</dbReference>
<evidence type="ECO:0000256" key="7">
    <source>
        <dbReference type="SAM" id="Phobius"/>
    </source>
</evidence>
<evidence type="ECO:0000313" key="9">
    <source>
        <dbReference type="Proteomes" id="UP000504638"/>
    </source>
</evidence>
<dbReference type="Pfam" id="PF01679">
    <property type="entry name" value="Pmp3"/>
    <property type="match status" value="2"/>
</dbReference>
<comment type="similarity">
    <text evidence="2">Belongs to the UPF0057 (PMP3) family.</text>
</comment>
<sequence length="274" mass="30748">MMNPTTTFCFLLLCFLFPPIPVAILYGFGNALLLNILLCLLCWLPGVVHALILVLIQTPYYQGRADYRRGYYSRHHVGAAPLVVVPVASPWPRVGRMRRYRPRRVYRARMGRYRVRTVRRSPLFTLPLRANHATHPASTSQPPTPTPPNPSSKMLDWTDVLIQLSITLSTFFFPPSGIIFSQGGWGPDAQWNTLLTLLGYYPGLIHSFMVQTATPNPVLGRRALPIHVKCVRMGKREFRIRALDRVEGTAFSEVSEAKGVGWFGVDGGLLMGMG</sequence>
<dbReference type="GO" id="GO:0016020">
    <property type="term" value="C:membrane"/>
    <property type="evidence" value="ECO:0007669"/>
    <property type="project" value="UniProtKB-SubCell"/>
</dbReference>
<organism evidence="8">
    <name type="scientific">Eremomyces bilateralis CBS 781.70</name>
    <dbReference type="NCBI Taxonomy" id="1392243"/>
    <lineage>
        <taxon>Eukaryota</taxon>
        <taxon>Fungi</taxon>
        <taxon>Dikarya</taxon>
        <taxon>Ascomycota</taxon>
        <taxon>Pezizomycotina</taxon>
        <taxon>Dothideomycetes</taxon>
        <taxon>Dothideomycetes incertae sedis</taxon>
        <taxon>Eremomycetales</taxon>
        <taxon>Eremomycetaceae</taxon>
        <taxon>Eremomyces</taxon>
    </lineage>
</organism>
<gene>
    <name evidence="8 10" type="ORF">P152DRAFT_445748</name>
</gene>
<evidence type="ECO:0000256" key="1">
    <source>
        <dbReference type="ARBA" id="ARBA00004370"/>
    </source>
</evidence>
<reference evidence="8 10" key="1">
    <citation type="submission" date="2020-01" db="EMBL/GenBank/DDBJ databases">
        <authorList>
            <consortium name="DOE Joint Genome Institute"/>
            <person name="Haridas S."/>
            <person name="Albert R."/>
            <person name="Binder M."/>
            <person name="Bloem J."/>
            <person name="Labutti K."/>
            <person name="Salamov A."/>
            <person name="Andreopoulos B."/>
            <person name="Baker S.E."/>
            <person name="Barry K."/>
            <person name="Bills G."/>
            <person name="Bluhm B.H."/>
            <person name="Cannon C."/>
            <person name="Castanera R."/>
            <person name="Culley D.E."/>
            <person name="Daum C."/>
            <person name="Ezra D."/>
            <person name="Gonzalez J.B."/>
            <person name="Henrissat B."/>
            <person name="Kuo A."/>
            <person name="Liang C."/>
            <person name="Lipzen A."/>
            <person name="Lutzoni F."/>
            <person name="Magnuson J."/>
            <person name="Mondo S."/>
            <person name="Nolan M."/>
            <person name="Ohm R."/>
            <person name="Pangilinan J."/>
            <person name="Park H.-J."/>
            <person name="Ramirez L."/>
            <person name="Alfaro M."/>
            <person name="Sun H."/>
            <person name="Tritt A."/>
            <person name="Yoshinaga Y."/>
            <person name="Zwiers L.-H."/>
            <person name="Turgeon B.G."/>
            <person name="Goodwin S.B."/>
            <person name="Spatafora J.W."/>
            <person name="Crous P.W."/>
            <person name="Grigoriev I.V."/>
        </authorList>
    </citation>
    <scope>NUCLEOTIDE SEQUENCE</scope>
    <source>
        <strain evidence="8 10">CBS 781.70</strain>
    </source>
</reference>
<feature type="transmembrane region" description="Helical" evidence="7">
    <location>
        <begin position="32"/>
        <end position="56"/>
    </location>
</feature>
<dbReference type="EMBL" id="ML975150">
    <property type="protein sequence ID" value="KAF1816039.1"/>
    <property type="molecule type" value="Genomic_DNA"/>
</dbReference>
<keyword evidence="9" id="KW-1185">Reference proteome</keyword>
<dbReference type="GeneID" id="54418442"/>
<name>A0A6G1GDV4_9PEZI</name>
<reference evidence="10" key="3">
    <citation type="submission" date="2025-04" db="UniProtKB">
        <authorList>
            <consortium name="RefSeq"/>
        </authorList>
    </citation>
    <scope>IDENTIFICATION</scope>
    <source>
        <strain evidence="10">CBS 781.70</strain>
    </source>
</reference>
<dbReference type="Proteomes" id="UP000504638">
    <property type="component" value="Unplaced"/>
</dbReference>
<evidence type="ECO:0000256" key="5">
    <source>
        <dbReference type="ARBA" id="ARBA00023136"/>
    </source>
</evidence>
<protein>
    <submittedName>
        <fullName evidence="8 10">Uncharacterized protein</fullName>
    </submittedName>
</protein>
<dbReference type="AlphaFoldDB" id="A0A6G1GDV4"/>
<evidence type="ECO:0000313" key="8">
    <source>
        <dbReference type="EMBL" id="KAF1816039.1"/>
    </source>
</evidence>
<evidence type="ECO:0000256" key="3">
    <source>
        <dbReference type="ARBA" id="ARBA00022692"/>
    </source>
</evidence>
<evidence type="ECO:0000256" key="4">
    <source>
        <dbReference type="ARBA" id="ARBA00022989"/>
    </source>
</evidence>
<keyword evidence="4 7" id="KW-1133">Transmembrane helix</keyword>
<feature type="region of interest" description="Disordered" evidence="6">
    <location>
        <begin position="133"/>
        <end position="152"/>
    </location>
</feature>
<reference evidence="10" key="2">
    <citation type="submission" date="2020-04" db="EMBL/GenBank/DDBJ databases">
        <authorList>
            <consortium name="NCBI Genome Project"/>
        </authorList>
    </citation>
    <scope>NUCLEOTIDE SEQUENCE</scope>
    <source>
        <strain evidence="10">CBS 781.70</strain>
    </source>
</reference>
<accession>A0A6G1GDV4</accession>
<evidence type="ECO:0000313" key="10">
    <source>
        <dbReference type="RefSeq" id="XP_033537670.1"/>
    </source>
</evidence>
<comment type="subcellular location">
    <subcellularLocation>
        <location evidence="1">Membrane</location>
    </subcellularLocation>
</comment>
<evidence type="ECO:0000256" key="6">
    <source>
        <dbReference type="SAM" id="MobiDB-lite"/>
    </source>
</evidence>
<dbReference type="PANTHER" id="PTHR21659:SF42">
    <property type="entry name" value="UPF0057 MEMBRANE PROTEIN ZK632.10-RELATED"/>
    <property type="match status" value="1"/>
</dbReference>
<evidence type="ECO:0000256" key="2">
    <source>
        <dbReference type="ARBA" id="ARBA00009530"/>
    </source>
</evidence>
<proteinExistence type="inferred from homology"/>
<keyword evidence="5 7" id="KW-0472">Membrane</keyword>
<dbReference type="RefSeq" id="XP_033537670.1">
    <property type="nucleotide sequence ID" value="XM_033677872.1"/>
</dbReference>
<keyword evidence="3 7" id="KW-0812">Transmembrane</keyword>